<accession>A0A0S4TXE8</accession>
<gene>
    <name evidence="1" type="ORF">RUN39_v1_930003</name>
</gene>
<reference evidence="1" key="1">
    <citation type="submission" date="2015-10" db="EMBL/GenBank/DDBJ databases">
        <authorList>
            <person name="Gilbert D.G."/>
        </authorList>
    </citation>
    <scope>NUCLEOTIDE SEQUENCE</scope>
    <source>
        <strain evidence="1">Phyl III-seqv23</strain>
    </source>
</reference>
<proteinExistence type="predicted"/>
<dbReference type="AlphaFoldDB" id="A0A0S4TXE8"/>
<name>A0A0S4TXE8_RALSL</name>
<organism evidence="1">
    <name type="scientific">Ralstonia solanacearum</name>
    <name type="common">Pseudomonas solanacearum</name>
    <dbReference type="NCBI Taxonomy" id="305"/>
    <lineage>
        <taxon>Bacteria</taxon>
        <taxon>Pseudomonadati</taxon>
        <taxon>Pseudomonadota</taxon>
        <taxon>Betaproteobacteria</taxon>
        <taxon>Burkholderiales</taxon>
        <taxon>Burkholderiaceae</taxon>
        <taxon>Ralstonia</taxon>
        <taxon>Ralstonia solanacearum species complex</taxon>
    </lineage>
</organism>
<evidence type="ECO:0000313" key="1">
    <source>
        <dbReference type="EMBL" id="CUV14706.1"/>
    </source>
</evidence>
<dbReference type="EMBL" id="LN899819">
    <property type="protein sequence ID" value="CUV14706.1"/>
    <property type="molecule type" value="Genomic_DNA"/>
</dbReference>
<protein>
    <submittedName>
        <fullName evidence="1">Uncharacterized protein</fullName>
    </submittedName>
</protein>
<sequence>MTCQHESRERFSAGDPWIANYFDIRNHLFSTLPFSAPVRIFVRTMIAHT</sequence>